<dbReference type="SMART" id="SM00320">
    <property type="entry name" value="WD40"/>
    <property type="match status" value="6"/>
</dbReference>
<feature type="repeat" description="WD" evidence="5">
    <location>
        <begin position="199"/>
        <end position="241"/>
    </location>
</feature>
<dbReference type="PANTHER" id="PTHR46200:SF1">
    <property type="entry name" value="GATOR COMPLEX PROTEIN WDR24"/>
    <property type="match status" value="1"/>
</dbReference>
<dbReference type="GO" id="GO:0016239">
    <property type="term" value="P:positive regulation of macroautophagy"/>
    <property type="evidence" value="ECO:0007669"/>
    <property type="project" value="TreeGrafter"/>
</dbReference>
<dbReference type="CTD" id="84219"/>
<feature type="compositionally biased region" description="Polar residues" evidence="6">
    <location>
        <begin position="481"/>
        <end position="493"/>
    </location>
</feature>
<protein>
    <recommendedName>
        <fullName evidence="4">GATOR2 complex protein WDR24</fullName>
    </recommendedName>
</protein>
<evidence type="ECO:0000259" key="7">
    <source>
        <dbReference type="Pfam" id="PF17120"/>
    </source>
</evidence>
<accession>A0A914BJY5</accession>
<dbReference type="InterPro" id="IPR001680">
    <property type="entry name" value="WD40_rpt"/>
</dbReference>
<evidence type="ECO:0000256" key="5">
    <source>
        <dbReference type="PROSITE-ProRule" id="PRU00221"/>
    </source>
</evidence>
<evidence type="ECO:0000256" key="2">
    <source>
        <dbReference type="ARBA" id="ARBA00022574"/>
    </source>
</evidence>
<dbReference type="Pfam" id="PF17120">
    <property type="entry name" value="zf-RING_16"/>
    <property type="match status" value="1"/>
</dbReference>
<evidence type="ECO:0000313" key="9">
    <source>
        <dbReference type="Proteomes" id="UP000887568"/>
    </source>
</evidence>
<dbReference type="GO" id="GO:0034198">
    <property type="term" value="P:cellular response to amino acid starvation"/>
    <property type="evidence" value="ECO:0007669"/>
    <property type="project" value="TreeGrafter"/>
</dbReference>
<evidence type="ECO:0000256" key="3">
    <source>
        <dbReference type="ARBA" id="ARBA00022737"/>
    </source>
</evidence>
<evidence type="ECO:0000256" key="6">
    <source>
        <dbReference type="SAM" id="MobiDB-lite"/>
    </source>
</evidence>
<evidence type="ECO:0000256" key="1">
    <source>
        <dbReference type="ARBA" id="ARBA00008134"/>
    </source>
</evidence>
<keyword evidence="9" id="KW-1185">Reference proteome</keyword>
<name>A0A914BJY5_PATMI</name>
<dbReference type="Gene3D" id="2.130.10.10">
    <property type="entry name" value="YVTN repeat-like/Quinoprotein amine dehydrogenase"/>
    <property type="match status" value="1"/>
</dbReference>
<dbReference type="OrthoDB" id="60955at2759"/>
<dbReference type="InterPro" id="IPR049566">
    <property type="entry name" value="WDR59_RTC1-like_RING_Znf"/>
</dbReference>
<organism evidence="8 9">
    <name type="scientific">Patiria miniata</name>
    <name type="common">Bat star</name>
    <name type="synonym">Asterina miniata</name>
    <dbReference type="NCBI Taxonomy" id="46514"/>
    <lineage>
        <taxon>Eukaryota</taxon>
        <taxon>Metazoa</taxon>
        <taxon>Echinodermata</taxon>
        <taxon>Eleutherozoa</taxon>
        <taxon>Asterozoa</taxon>
        <taxon>Asteroidea</taxon>
        <taxon>Valvatacea</taxon>
        <taxon>Valvatida</taxon>
        <taxon>Asterinidae</taxon>
        <taxon>Patiria</taxon>
    </lineage>
</organism>
<sequence>MSRTVTDGVRGTVGRTTFGVEVEGSINAVSACRDSSQVVVAGRQVFKIFSVEETCFRETLNLRVGRITLRYSCSDVVWHPLKDELLATGATNGHVCTWNLQKHQGNKLEQEFTDHSRGVNRVCFHPSEWHILLSGSQDGTMKFFDLRTNKCEATFGKQNDSVRDIQFSPQSSFNFAATSDTGGIQTWDFRRTDKYLLSNVAHLGPAFSLDWHPEDRNLIATCGRDKLIKVWRLDSSDNGMTVENTVYCIASVARVKWRPEKKYYIASCSQVVDQTVCIWDIRRPYMPFAVFEEHKDMATGVVWRDPHVFMSGGKDGMLYQHIFKDAKRPAESVSPVGVSMSIYGNICQVLSKSSQPESQQQATNYSNTRKPMSFRRRGPAGVQDVFRPYESSMLVHNNQEKGTFSDLFVSCAQRFQLTGRPFPELCEHNANVSQELGRYQVAQTWNMLKLIYSDNPMAKPTTAPPESLKQTDNERVPELSVTPQPTDNPNHTVESAAGQTDDDSALSDSELDGHTAATLQPRHTRDGSGAAAADFFFGEQVRVDGEGEVDEIYDEELNTLIMDAWTLPNEAFTQRHEIVDTYRPPSPDQSQQYKPNTVTPAIALIDTEPDSLGNQLLVAPAINPSAAKQLPLLQLSVKFTPIVADMLTFYANQGDVQMAVSALIVLGDRIRDKISLDDQEQWFMSYIDLLTRFKLWCISSEVTKLSNHSNVSSINQQSTTVYTKCNHCSAQLDRYSWACQHTNCRKLTNTCSVCHLPVKGLYVWCQGCSHGGHIQHIQEWLQENPTCPTGCGHYCEYT</sequence>
<keyword evidence="2 5" id="KW-0853">WD repeat</keyword>
<feature type="region of interest" description="Disordered" evidence="6">
    <location>
        <begin position="456"/>
        <end position="510"/>
    </location>
</feature>
<dbReference type="Proteomes" id="UP000887568">
    <property type="component" value="Unplaced"/>
</dbReference>
<feature type="domain" description="WDR59/RTC1-like RING zinc finger" evidence="7">
    <location>
        <begin position="747"/>
        <end position="796"/>
    </location>
</feature>
<dbReference type="InterPro" id="IPR015943">
    <property type="entry name" value="WD40/YVTN_repeat-like_dom_sf"/>
</dbReference>
<dbReference type="PROSITE" id="PS50294">
    <property type="entry name" value="WD_REPEATS_REGION"/>
    <property type="match status" value="1"/>
</dbReference>
<feature type="compositionally biased region" description="Polar residues" evidence="6">
    <location>
        <begin position="353"/>
        <end position="370"/>
    </location>
</feature>
<evidence type="ECO:0000313" key="8">
    <source>
        <dbReference type="EnsemblMetazoa" id="XP_038076230.1"/>
    </source>
</evidence>
<evidence type="ECO:0000256" key="4">
    <source>
        <dbReference type="ARBA" id="ARBA00040269"/>
    </source>
</evidence>
<reference evidence="8" key="1">
    <citation type="submission" date="2022-11" db="UniProtKB">
        <authorList>
            <consortium name="EnsemblMetazoa"/>
        </authorList>
    </citation>
    <scope>IDENTIFICATION</scope>
</reference>
<dbReference type="OMA" id="EPMWLIS"/>
<dbReference type="EnsemblMetazoa" id="XM_038220302.1">
    <property type="protein sequence ID" value="XP_038076230.1"/>
    <property type="gene ID" value="LOC119744393"/>
</dbReference>
<feature type="repeat" description="WD" evidence="5">
    <location>
        <begin position="112"/>
        <end position="154"/>
    </location>
</feature>
<proteinExistence type="inferred from homology"/>
<dbReference type="PROSITE" id="PS50082">
    <property type="entry name" value="WD_REPEATS_2"/>
    <property type="match status" value="2"/>
</dbReference>
<dbReference type="SUPFAM" id="SSF50978">
    <property type="entry name" value="WD40 repeat-like"/>
    <property type="match status" value="1"/>
</dbReference>
<dbReference type="GO" id="GO:0005774">
    <property type="term" value="C:vacuolar membrane"/>
    <property type="evidence" value="ECO:0007669"/>
    <property type="project" value="TreeGrafter"/>
</dbReference>
<dbReference type="GeneID" id="119744393"/>
<comment type="similarity">
    <text evidence="1">Belongs to the WD repeat WDR24 family.</text>
</comment>
<dbReference type="CDD" id="cd16693">
    <property type="entry name" value="mRING-H2-C3H3C2_WDR24"/>
    <property type="match status" value="1"/>
</dbReference>
<dbReference type="Pfam" id="PF00400">
    <property type="entry name" value="WD40"/>
    <property type="match status" value="2"/>
</dbReference>
<dbReference type="GO" id="GO:0061700">
    <property type="term" value="C:GATOR2 complex"/>
    <property type="evidence" value="ECO:0007669"/>
    <property type="project" value="TreeGrafter"/>
</dbReference>
<dbReference type="AlphaFoldDB" id="A0A914BJY5"/>
<dbReference type="RefSeq" id="XP_038076230.1">
    <property type="nucleotide sequence ID" value="XM_038220302.1"/>
</dbReference>
<keyword evidence="3" id="KW-0677">Repeat</keyword>
<dbReference type="GO" id="GO:0005829">
    <property type="term" value="C:cytosol"/>
    <property type="evidence" value="ECO:0007669"/>
    <property type="project" value="TreeGrafter"/>
</dbReference>
<feature type="region of interest" description="Disordered" evidence="6">
    <location>
        <begin position="353"/>
        <end position="377"/>
    </location>
</feature>
<dbReference type="GO" id="GO:1904263">
    <property type="term" value="P:positive regulation of TORC1 signaling"/>
    <property type="evidence" value="ECO:0007669"/>
    <property type="project" value="TreeGrafter"/>
</dbReference>
<dbReference type="InterPro" id="IPR037590">
    <property type="entry name" value="WDR24"/>
</dbReference>
<dbReference type="PANTHER" id="PTHR46200">
    <property type="entry name" value="GATOR COMPLEX PROTEIN WDR24"/>
    <property type="match status" value="1"/>
</dbReference>
<dbReference type="InterPro" id="IPR036322">
    <property type="entry name" value="WD40_repeat_dom_sf"/>
</dbReference>